<evidence type="ECO:0000313" key="1">
    <source>
        <dbReference type="EMBL" id="KDQ54820.1"/>
    </source>
</evidence>
<dbReference type="InterPro" id="IPR036412">
    <property type="entry name" value="HAD-like_sf"/>
</dbReference>
<dbReference type="Gene3D" id="1.10.150.240">
    <property type="entry name" value="Putative phosphatase, domain 2"/>
    <property type="match status" value="1"/>
</dbReference>
<dbReference type="STRING" id="933084.A0A067PLW0"/>
<reference evidence="2" key="1">
    <citation type="journal article" date="2014" name="Proc. Natl. Acad. Sci. U.S.A.">
        <title>Extensive sampling of basidiomycete genomes demonstrates inadequacy of the white-rot/brown-rot paradigm for wood decay fungi.</title>
        <authorList>
            <person name="Riley R."/>
            <person name="Salamov A.A."/>
            <person name="Brown D.W."/>
            <person name="Nagy L.G."/>
            <person name="Floudas D."/>
            <person name="Held B.W."/>
            <person name="Levasseur A."/>
            <person name="Lombard V."/>
            <person name="Morin E."/>
            <person name="Otillar R."/>
            <person name="Lindquist E.A."/>
            <person name="Sun H."/>
            <person name="LaButti K.M."/>
            <person name="Schmutz J."/>
            <person name="Jabbour D."/>
            <person name="Luo H."/>
            <person name="Baker S.E."/>
            <person name="Pisabarro A.G."/>
            <person name="Walton J.D."/>
            <person name="Blanchette R.A."/>
            <person name="Henrissat B."/>
            <person name="Martin F."/>
            <person name="Cullen D."/>
            <person name="Hibbett D.S."/>
            <person name="Grigoriev I.V."/>
        </authorList>
    </citation>
    <scope>NUCLEOTIDE SEQUENCE [LARGE SCALE GENOMIC DNA]</scope>
    <source>
        <strain evidence="2">MUCL 33604</strain>
    </source>
</reference>
<dbReference type="InterPro" id="IPR023198">
    <property type="entry name" value="PGP-like_dom2"/>
</dbReference>
<dbReference type="InterPro" id="IPR051806">
    <property type="entry name" value="HAD-like_SPP"/>
</dbReference>
<dbReference type="SFLD" id="SFLDS00003">
    <property type="entry name" value="Haloacid_Dehalogenase"/>
    <property type="match status" value="1"/>
</dbReference>
<dbReference type="InterPro" id="IPR023214">
    <property type="entry name" value="HAD_sf"/>
</dbReference>
<dbReference type="NCBIfam" id="TIGR01509">
    <property type="entry name" value="HAD-SF-IA-v3"/>
    <property type="match status" value="1"/>
</dbReference>
<dbReference type="HOGENOM" id="CLU_045011_13_4_1"/>
<gene>
    <name evidence="1" type="ORF">JAAARDRAFT_37928</name>
</gene>
<keyword evidence="2" id="KW-1185">Reference proteome</keyword>
<dbReference type="EMBL" id="KL197727">
    <property type="protein sequence ID" value="KDQ54820.1"/>
    <property type="molecule type" value="Genomic_DNA"/>
</dbReference>
<dbReference type="SFLD" id="SFLDG01129">
    <property type="entry name" value="C1.5:_HAD__Beta-PGM__Phosphata"/>
    <property type="match status" value="1"/>
</dbReference>
<dbReference type="GO" id="GO:0050308">
    <property type="term" value="F:sugar-phosphatase activity"/>
    <property type="evidence" value="ECO:0007669"/>
    <property type="project" value="TreeGrafter"/>
</dbReference>
<organism evidence="1 2">
    <name type="scientific">Jaapia argillacea MUCL 33604</name>
    <dbReference type="NCBI Taxonomy" id="933084"/>
    <lineage>
        <taxon>Eukaryota</taxon>
        <taxon>Fungi</taxon>
        <taxon>Dikarya</taxon>
        <taxon>Basidiomycota</taxon>
        <taxon>Agaricomycotina</taxon>
        <taxon>Agaricomycetes</taxon>
        <taxon>Agaricomycetidae</taxon>
        <taxon>Jaapiales</taxon>
        <taxon>Jaapiaceae</taxon>
        <taxon>Jaapia</taxon>
    </lineage>
</organism>
<evidence type="ECO:0008006" key="3">
    <source>
        <dbReference type="Google" id="ProtNLM"/>
    </source>
</evidence>
<dbReference type="Proteomes" id="UP000027265">
    <property type="component" value="Unassembled WGS sequence"/>
</dbReference>
<dbReference type="Gene3D" id="3.40.50.1000">
    <property type="entry name" value="HAD superfamily/HAD-like"/>
    <property type="match status" value="1"/>
</dbReference>
<name>A0A067PLW0_9AGAM</name>
<dbReference type="AlphaFoldDB" id="A0A067PLW0"/>
<dbReference type="InParanoid" id="A0A067PLW0"/>
<evidence type="ECO:0000313" key="2">
    <source>
        <dbReference type="Proteomes" id="UP000027265"/>
    </source>
</evidence>
<accession>A0A067PLW0</accession>
<proteinExistence type="predicted"/>
<dbReference type="PANTHER" id="PTHR43481">
    <property type="entry name" value="FRUCTOSE-1-PHOSPHATE PHOSPHATASE"/>
    <property type="match status" value="1"/>
</dbReference>
<protein>
    <recommendedName>
        <fullName evidence="3">HAD-like protein</fullName>
    </recommendedName>
</protein>
<sequence length="239" mass="25716">MPTLQVDAILFDMDGTLVDSTPGVMKAWATFAHDYALPSAAEVAHASHGRRLYDTLKEWCKIDDETKLQAEIVRFEDEVIKGGPVILPGALELINQIQSLNEVSPSRWTIVTSATNVYTPKALAGCSIPFPPSGYVTSNDVSRGKPLPDPYLAGAKKVNIDPSKCLVIEDAPSGINSAHAAGSKSLAVCTSHSRKAIIDSKCNPDFIVEDLTRVSVKWVDGKLELDIDETPADSTILAN</sequence>
<dbReference type="PANTHER" id="PTHR43481:SF4">
    <property type="entry name" value="GLYCEROL-1-PHOSPHATE PHOSPHOHYDROLASE 1-RELATED"/>
    <property type="match status" value="1"/>
</dbReference>
<dbReference type="InterPro" id="IPR006439">
    <property type="entry name" value="HAD-SF_hydro_IA"/>
</dbReference>
<dbReference type="Pfam" id="PF00702">
    <property type="entry name" value="Hydrolase"/>
    <property type="match status" value="1"/>
</dbReference>
<dbReference type="SUPFAM" id="SSF56784">
    <property type="entry name" value="HAD-like"/>
    <property type="match status" value="1"/>
</dbReference>
<dbReference type="OrthoDB" id="40579at2759"/>